<dbReference type="RefSeq" id="WP_093522955.1">
    <property type="nucleotide sequence ID" value="NZ_FOSK01000014.1"/>
</dbReference>
<keyword evidence="3" id="KW-1185">Reference proteome</keyword>
<dbReference type="Proteomes" id="UP000199598">
    <property type="component" value="Unassembled WGS sequence"/>
</dbReference>
<reference evidence="2 3" key="1">
    <citation type="submission" date="2016-10" db="EMBL/GenBank/DDBJ databases">
        <authorList>
            <person name="Varghese N."/>
            <person name="Submissions S."/>
        </authorList>
    </citation>
    <scope>NUCLEOTIDE SEQUENCE [LARGE SCALE GENOMIC DNA]</scope>
    <source>
        <strain evidence="2 3">DSM 16392</strain>
    </source>
</reference>
<feature type="domain" description="DSBA-like thioredoxin" evidence="1">
    <location>
        <begin position="234"/>
        <end position="417"/>
    </location>
</feature>
<protein>
    <submittedName>
        <fullName evidence="2">2-hydroxychromene-2-carboxylate isomerase</fullName>
    </submittedName>
</protein>
<dbReference type="Pfam" id="PF01323">
    <property type="entry name" value="DSBA"/>
    <property type="match status" value="1"/>
</dbReference>
<dbReference type="PANTHER" id="PTHR42943:SF2">
    <property type="entry name" value="GLUTATHIONE S-TRANSFERASE KAPPA 1"/>
    <property type="match status" value="1"/>
</dbReference>
<organism evidence="2 3">
    <name type="scientific">Pseudovibrio ascidiaceicola</name>
    <dbReference type="NCBI Taxonomy" id="285279"/>
    <lineage>
        <taxon>Bacteria</taxon>
        <taxon>Pseudomonadati</taxon>
        <taxon>Pseudomonadota</taxon>
        <taxon>Alphaproteobacteria</taxon>
        <taxon>Hyphomicrobiales</taxon>
        <taxon>Stappiaceae</taxon>
        <taxon>Pseudovibrio</taxon>
    </lineage>
</organism>
<proteinExistence type="predicted"/>
<dbReference type="InterPro" id="IPR051924">
    <property type="entry name" value="GST_Kappa/NadH"/>
</dbReference>
<dbReference type="InterPro" id="IPR036249">
    <property type="entry name" value="Thioredoxin-like_sf"/>
</dbReference>
<evidence type="ECO:0000313" key="3">
    <source>
        <dbReference type="Proteomes" id="UP000199598"/>
    </source>
</evidence>
<name>A0A1I4ED98_9HYPH</name>
<dbReference type="EMBL" id="FOSK01000014">
    <property type="protein sequence ID" value="SFL02141.1"/>
    <property type="molecule type" value="Genomic_DNA"/>
</dbReference>
<dbReference type="InterPro" id="IPR001853">
    <property type="entry name" value="DSBA-like_thioredoxin_dom"/>
</dbReference>
<sequence length="426" mass="47900">MSFRSAIKSRIAEYITSETRVQRKRSSFEKQRSRRGEGHEVHYFHHVADPYAHLTLQALGDFQRLYAVTMKIHLISGPPDWAVPERSALEAYARTDATFLAKHYGLAHGHFDAPDKDQIIQAEILMSEVLADDTNVSKLLEISNKLWSGEKIQPSGSGDKADHAKTCGDALLAEYGHYLGATFYYGGEWYWGIDRLHYLQDRLHELGLGPTASNLAPTVTQKEYADTPPTHMAISFFLSFRSPYSYLAFDRTCALADQQGVTLNIRPVLPMVMRGLPVPPMKRKYILADAAREARLHAIPFGRICDPLGTAIERGYSLLDFAEKNGKLREFCSSFMTSVWAKGVDASTDRGLSRILSEAGLDWQQARLVVDNEDWRAKTEKNRKELTKLGLWGVPSFRIGTTGIWGQDRLWALENAICDATMAAEN</sequence>
<dbReference type="Gene3D" id="3.40.30.10">
    <property type="entry name" value="Glutaredoxin"/>
    <property type="match status" value="1"/>
</dbReference>
<evidence type="ECO:0000313" key="2">
    <source>
        <dbReference type="EMBL" id="SFL02141.1"/>
    </source>
</evidence>
<accession>A0A1I4ED98</accession>
<dbReference type="GO" id="GO:0016853">
    <property type="term" value="F:isomerase activity"/>
    <property type="evidence" value="ECO:0007669"/>
    <property type="project" value="UniProtKB-KW"/>
</dbReference>
<gene>
    <name evidence="2" type="ORF">SAMN04488518_11460</name>
</gene>
<dbReference type="PANTHER" id="PTHR42943">
    <property type="entry name" value="GLUTATHIONE S-TRANSFERASE KAPPA"/>
    <property type="match status" value="1"/>
</dbReference>
<comment type="caution">
    <text evidence="2">The sequence shown here is derived from an EMBL/GenBank/DDBJ whole genome shotgun (WGS) entry which is preliminary data.</text>
</comment>
<evidence type="ECO:0000259" key="1">
    <source>
        <dbReference type="Pfam" id="PF01323"/>
    </source>
</evidence>
<keyword evidence="2" id="KW-0413">Isomerase</keyword>
<dbReference type="SUPFAM" id="SSF52833">
    <property type="entry name" value="Thioredoxin-like"/>
    <property type="match status" value="1"/>
</dbReference>